<dbReference type="Pfam" id="PF03772">
    <property type="entry name" value="Competence"/>
    <property type="match status" value="1"/>
</dbReference>
<feature type="domain" description="Metallo-beta-lactamase" evidence="7">
    <location>
        <begin position="495"/>
        <end position="703"/>
    </location>
</feature>
<dbReference type="GO" id="GO:0030420">
    <property type="term" value="P:establishment of competence for transformation"/>
    <property type="evidence" value="ECO:0007669"/>
    <property type="project" value="InterPro"/>
</dbReference>
<dbReference type="PANTHER" id="PTHR30619:SF7">
    <property type="entry name" value="BETA-LACTAMASE DOMAIN PROTEIN"/>
    <property type="match status" value="1"/>
</dbReference>
<feature type="transmembrane region" description="Helical" evidence="6">
    <location>
        <begin position="235"/>
        <end position="257"/>
    </location>
</feature>
<dbReference type="InterPro" id="IPR036866">
    <property type="entry name" value="RibonucZ/Hydroxyglut_hydro"/>
</dbReference>
<dbReference type="RefSeq" id="WP_148606646.1">
    <property type="nucleotide sequence ID" value="NZ_SDGY01000010.1"/>
</dbReference>
<proteinExistence type="predicted"/>
<dbReference type="Proteomes" id="UP000442244">
    <property type="component" value="Unassembled WGS sequence"/>
</dbReference>
<dbReference type="CDD" id="cd07731">
    <property type="entry name" value="ComA-like_MBL-fold"/>
    <property type="match status" value="1"/>
</dbReference>
<keyword evidence="5 6" id="KW-0472">Membrane</keyword>
<keyword evidence="2" id="KW-1003">Cell membrane</keyword>
<sequence>MARFLMFASLLAGSITGIVYNPCFITWFIFLSIISLCLWQKDIIFLLKLCVLTLPFIIYFNCHAYHLHKQVAQPEDNHQKIAGIIFPDDIQIDGDSLKAVAQLDDHQKVKLYWTIPDKYTKNEWENNNKVIHFQANAQLIHIQKATNFNQFDAQKFYLTKSITHQANINEWQTTIVNSSAPLQKMRYQLHEWHSVGIQSAERLPSPLNEYAQALILGTTPQSLYEDNPGVQTLGLIHLFSVSGFHVTFLMSMLMALARKLWFPKEYTIVVLGITLIVYFIFAGEPDVLIRSVIAGELLLIQDLTNKKMKSQSIWALSLLASLLFTPQILLTLGGQLSFALTFCLCFAKQLTFWQSNLLMSLVSFPLIIQQQYTWHILQTFVNFAAIPVFGIVIVPLVMIGYFGQSFSFLSEITNNIIHSFASFVDLCATLPGNIVIGKVPCLLSVVLFVLAIGIFVREKKIKYYSKLLWWAFLVIAMIWTHFPFQGEYATFDIGQGDAALVRERFNKTITLIDTGGQVEFGQQQTWKKSRFNRTRGETIIVHYLHSRGVYRIDNLVLTHRDQDHVGDAKIILNRMKVKQLIIPAGMVNESVFKKEIKPYIRKTKIIEVTNQVKVKNFPFQIVHPFKSGQAKNEDSIALFGRLGGKNIFTAGDLDQTGEQSIANAYPDIHVDILKFGHHGSKSSTNPEVIDKWQPKFGIVSAGRNNRYNHPNKETLVIAQNNQMTVFNTQIHGMISYEYSKFNGQFKVKNSNESKAAATTN</sequence>
<dbReference type="InterPro" id="IPR052159">
    <property type="entry name" value="Competence_DNA_uptake"/>
</dbReference>
<dbReference type="Pfam" id="PF00753">
    <property type="entry name" value="Lactamase_B"/>
    <property type="match status" value="1"/>
</dbReference>
<comment type="subcellular location">
    <subcellularLocation>
        <location evidence="1">Cell membrane</location>
        <topology evidence="1">Multi-pass membrane protein</topology>
    </subcellularLocation>
</comment>
<keyword evidence="3 6" id="KW-0812">Transmembrane</keyword>
<reference evidence="8 9" key="1">
    <citation type="submission" date="2019-01" db="EMBL/GenBank/DDBJ databases">
        <title>Leuconostoc litchii sp. nov., a novel lactic acid bacterium isolated from lychee.</title>
        <authorList>
            <person name="Wang L.-T."/>
        </authorList>
    </citation>
    <scope>NUCLEOTIDE SEQUENCE [LARGE SCALE GENOMIC DNA]</scope>
    <source>
        <strain evidence="8 9">MB7</strain>
    </source>
</reference>
<dbReference type="EMBL" id="SDGY01000010">
    <property type="protein sequence ID" value="TYC45985.1"/>
    <property type="molecule type" value="Genomic_DNA"/>
</dbReference>
<feature type="transmembrane region" description="Helical" evidence="6">
    <location>
        <begin position="264"/>
        <end position="281"/>
    </location>
</feature>
<dbReference type="GO" id="GO:0005886">
    <property type="term" value="C:plasma membrane"/>
    <property type="evidence" value="ECO:0007669"/>
    <property type="project" value="UniProtKB-SubCell"/>
</dbReference>
<evidence type="ECO:0000259" key="7">
    <source>
        <dbReference type="SMART" id="SM00849"/>
    </source>
</evidence>
<dbReference type="OrthoDB" id="9761531at2"/>
<feature type="transmembrane region" description="Helical" evidence="6">
    <location>
        <begin position="350"/>
        <end position="368"/>
    </location>
</feature>
<dbReference type="SUPFAM" id="SSF56281">
    <property type="entry name" value="Metallo-hydrolase/oxidoreductase"/>
    <property type="match status" value="1"/>
</dbReference>
<dbReference type="AlphaFoldDB" id="A0A652NDL5"/>
<feature type="transmembrane region" description="Helical" evidence="6">
    <location>
        <begin position="467"/>
        <end position="484"/>
    </location>
</feature>
<evidence type="ECO:0000256" key="5">
    <source>
        <dbReference type="ARBA" id="ARBA00023136"/>
    </source>
</evidence>
<feature type="transmembrane region" description="Helical" evidence="6">
    <location>
        <begin position="380"/>
        <end position="402"/>
    </location>
</feature>
<dbReference type="NCBIfam" id="TIGR00360">
    <property type="entry name" value="ComEC_N-term"/>
    <property type="match status" value="1"/>
</dbReference>
<evidence type="ECO:0000256" key="4">
    <source>
        <dbReference type="ARBA" id="ARBA00022989"/>
    </source>
</evidence>
<evidence type="ECO:0000256" key="3">
    <source>
        <dbReference type="ARBA" id="ARBA00022692"/>
    </source>
</evidence>
<dbReference type="NCBIfam" id="TIGR00361">
    <property type="entry name" value="ComEC_Rec2"/>
    <property type="match status" value="1"/>
</dbReference>
<dbReference type="SMART" id="SM00849">
    <property type="entry name" value="Lactamase_B"/>
    <property type="match status" value="1"/>
</dbReference>
<evidence type="ECO:0000256" key="6">
    <source>
        <dbReference type="SAM" id="Phobius"/>
    </source>
</evidence>
<evidence type="ECO:0000313" key="9">
    <source>
        <dbReference type="Proteomes" id="UP000442244"/>
    </source>
</evidence>
<dbReference type="PANTHER" id="PTHR30619">
    <property type="entry name" value="DNA INTERNALIZATION/COMPETENCE PROTEIN COMEC/REC2"/>
    <property type="match status" value="1"/>
</dbReference>
<dbReference type="Gene3D" id="3.60.15.10">
    <property type="entry name" value="Ribonuclease Z/Hydroxyacylglutathione hydrolase-like"/>
    <property type="match status" value="1"/>
</dbReference>
<feature type="transmembrane region" description="Helical" evidence="6">
    <location>
        <begin position="434"/>
        <end position="455"/>
    </location>
</feature>
<feature type="transmembrane region" description="Helical" evidence="6">
    <location>
        <begin position="316"/>
        <end position="338"/>
    </location>
</feature>
<evidence type="ECO:0000256" key="2">
    <source>
        <dbReference type="ARBA" id="ARBA00022475"/>
    </source>
</evidence>
<evidence type="ECO:0000313" key="8">
    <source>
        <dbReference type="EMBL" id="TYC45985.1"/>
    </source>
</evidence>
<dbReference type="InterPro" id="IPR035681">
    <property type="entry name" value="ComA-like_MBL"/>
</dbReference>
<keyword evidence="4 6" id="KW-1133">Transmembrane helix</keyword>
<accession>A0A652NDL5</accession>
<feature type="transmembrane region" description="Helical" evidence="6">
    <location>
        <begin position="43"/>
        <end position="60"/>
    </location>
</feature>
<protein>
    <submittedName>
        <fullName evidence="8">DNA internalization-related competence protein ComEC/Rec2</fullName>
    </submittedName>
</protein>
<gene>
    <name evidence="8" type="ORF">ESZ47_08985</name>
</gene>
<dbReference type="InterPro" id="IPR001279">
    <property type="entry name" value="Metallo-B-lactamas"/>
</dbReference>
<comment type="caution">
    <text evidence="8">The sequence shown here is derived from an EMBL/GenBank/DDBJ whole genome shotgun (WGS) entry which is preliminary data.</text>
</comment>
<feature type="transmembrane region" description="Helical" evidence="6">
    <location>
        <begin position="6"/>
        <end position="31"/>
    </location>
</feature>
<organism evidence="8 9">
    <name type="scientific">Leuconostoc litchii</name>
    <dbReference type="NCBI Taxonomy" id="1981069"/>
    <lineage>
        <taxon>Bacteria</taxon>
        <taxon>Bacillati</taxon>
        <taxon>Bacillota</taxon>
        <taxon>Bacilli</taxon>
        <taxon>Lactobacillales</taxon>
        <taxon>Lactobacillaceae</taxon>
        <taxon>Leuconostoc</taxon>
    </lineage>
</organism>
<keyword evidence="9" id="KW-1185">Reference proteome</keyword>
<dbReference type="InterPro" id="IPR004477">
    <property type="entry name" value="ComEC_N"/>
</dbReference>
<name>A0A652NDL5_9LACO</name>
<evidence type="ECO:0000256" key="1">
    <source>
        <dbReference type="ARBA" id="ARBA00004651"/>
    </source>
</evidence>
<dbReference type="InterPro" id="IPR004797">
    <property type="entry name" value="Competence_ComEC/Rec2"/>
</dbReference>